<protein>
    <submittedName>
        <fullName evidence="1">Uncharacterized protein</fullName>
    </submittedName>
</protein>
<sequence>MWVKLTGTAYSALHPTAAGGCMGTVTGARLIRFFHSLIYWLISGFGCPRPRLELRTLTKRIIRLKASQSQPAVLLPVYHQPGRDVGRFRRLALITPHA</sequence>
<dbReference type="Proteomes" id="UP001283361">
    <property type="component" value="Unassembled WGS sequence"/>
</dbReference>
<dbReference type="PROSITE" id="PS51257">
    <property type="entry name" value="PROKAR_LIPOPROTEIN"/>
    <property type="match status" value="1"/>
</dbReference>
<name>A0AAE1B187_9GAST</name>
<dbReference type="EMBL" id="JAWDGP010000867">
    <property type="protein sequence ID" value="KAK3796632.1"/>
    <property type="molecule type" value="Genomic_DNA"/>
</dbReference>
<keyword evidence="2" id="KW-1185">Reference proteome</keyword>
<evidence type="ECO:0000313" key="2">
    <source>
        <dbReference type="Proteomes" id="UP001283361"/>
    </source>
</evidence>
<proteinExistence type="predicted"/>
<accession>A0AAE1B187</accession>
<comment type="caution">
    <text evidence="1">The sequence shown here is derived from an EMBL/GenBank/DDBJ whole genome shotgun (WGS) entry which is preliminary data.</text>
</comment>
<reference evidence="1" key="1">
    <citation type="journal article" date="2023" name="G3 (Bethesda)">
        <title>A reference genome for the long-term kleptoplast-retaining sea slug Elysia crispata morphotype clarki.</title>
        <authorList>
            <person name="Eastman K.E."/>
            <person name="Pendleton A.L."/>
            <person name="Shaikh M.A."/>
            <person name="Suttiyut T."/>
            <person name="Ogas R."/>
            <person name="Tomko P."/>
            <person name="Gavelis G."/>
            <person name="Widhalm J.R."/>
            <person name="Wisecaver J.H."/>
        </authorList>
    </citation>
    <scope>NUCLEOTIDE SEQUENCE</scope>
    <source>
        <strain evidence="1">ECLA1</strain>
    </source>
</reference>
<organism evidence="1 2">
    <name type="scientific">Elysia crispata</name>
    <name type="common">lettuce slug</name>
    <dbReference type="NCBI Taxonomy" id="231223"/>
    <lineage>
        <taxon>Eukaryota</taxon>
        <taxon>Metazoa</taxon>
        <taxon>Spiralia</taxon>
        <taxon>Lophotrochozoa</taxon>
        <taxon>Mollusca</taxon>
        <taxon>Gastropoda</taxon>
        <taxon>Heterobranchia</taxon>
        <taxon>Euthyneura</taxon>
        <taxon>Panpulmonata</taxon>
        <taxon>Sacoglossa</taxon>
        <taxon>Placobranchoidea</taxon>
        <taxon>Plakobranchidae</taxon>
        <taxon>Elysia</taxon>
    </lineage>
</organism>
<gene>
    <name evidence="1" type="ORF">RRG08_008386</name>
</gene>
<evidence type="ECO:0000313" key="1">
    <source>
        <dbReference type="EMBL" id="KAK3796632.1"/>
    </source>
</evidence>
<dbReference type="AlphaFoldDB" id="A0AAE1B187"/>